<keyword evidence="7" id="KW-0406">Ion transport</keyword>
<dbReference type="GO" id="GO:0050906">
    <property type="term" value="P:detection of stimulus involved in sensory perception"/>
    <property type="evidence" value="ECO:0007669"/>
    <property type="project" value="UniProtKB-ARBA"/>
</dbReference>
<sequence length="413" mass="46745">MIRKKLTVAVVTAPHVLQVKRFVDEEIQLTGFDGAYLQMVLSALDVDYEIVEPSDGEWGRKLPGGNWTGLVGMIQRGEADLTLGSVAFTSGRKQVVDMSTPCTVYGETFVIVHPGHDISNIAYLHALDTYSWICNFSILLIIPILFFIIVHRKISFGDMFLGALGSILKQPTIVNKMFPNWKWLLCVWLSFVTVICFCYTAGLSAILTVRIPKDTIKTFHQLALAVKERTHRVYITKGNFIAEYLELSNEDHLRIIGEEIIRNEWYFSIQDSGSGKYVNQYSVELEVRPQLELFYGNQAVMKKYIISDDNVGTTPFGFLISSNFSFKSKLNSIISRAASAGLYDKFFKASSLKAGLSSEIETPENERRHQLSMQALSGTFMLLCVGMSCSFIALLFELLYYNLYYRIRINVNK</sequence>
<dbReference type="Pfam" id="PF00060">
    <property type="entry name" value="Lig_chan"/>
    <property type="match status" value="1"/>
</dbReference>
<keyword evidence="9 16" id="KW-0675">Receptor</keyword>
<keyword evidence="4" id="KW-1003">Cell membrane</keyword>
<evidence type="ECO:0000256" key="4">
    <source>
        <dbReference type="ARBA" id="ARBA00022475"/>
    </source>
</evidence>
<dbReference type="GO" id="GO:0005886">
    <property type="term" value="C:plasma membrane"/>
    <property type="evidence" value="ECO:0007669"/>
    <property type="project" value="UniProtKB-SubCell"/>
</dbReference>
<evidence type="ECO:0000313" key="17">
    <source>
        <dbReference type="Proteomes" id="UP000807504"/>
    </source>
</evidence>
<keyword evidence="3" id="KW-0813">Transport</keyword>
<dbReference type="PRINTS" id="PR00177">
    <property type="entry name" value="NMDARECEPTOR"/>
</dbReference>
<dbReference type="Pfam" id="PF10613">
    <property type="entry name" value="Lig_chan-Glu_bd"/>
    <property type="match status" value="1"/>
</dbReference>
<comment type="caution">
    <text evidence="16">The sequence shown here is derived from an EMBL/GenBank/DDBJ whole genome shotgun (WGS) entry which is preliminary data.</text>
</comment>
<accession>A0A8T0E0S1</accession>
<dbReference type="OrthoDB" id="6117597at2759"/>
<protein>
    <submittedName>
        <fullName evidence="16">Glutamate receptor ionotropic like protein</fullName>
    </submittedName>
</protein>
<evidence type="ECO:0000313" key="16">
    <source>
        <dbReference type="EMBL" id="KAF8763829.1"/>
    </source>
</evidence>
<feature type="transmembrane region" description="Helical" evidence="14">
    <location>
        <begin position="183"/>
        <end position="207"/>
    </location>
</feature>
<dbReference type="InterPro" id="IPR001508">
    <property type="entry name" value="Iono_Glu_rcpt_met"/>
</dbReference>
<evidence type="ECO:0000259" key="15">
    <source>
        <dbReference type="SMART" id="SM00918"/>
    </source>
</evidence>
<keyword evidence="17" id="KW-1185">Reference proteome</keyword>
<feature type="transmembrane region" description="Helical" evidence="14">
    <location>
        <begin position="380"/>
        <end position="403"/>
    </location>
</feature>
<dbReference type="InterPro" id="IPR019594">
    <property type="entry name" value="Glu/Gly-bd"/>
</dbReference>
<keyword evidence="6 14" id="KW-1133">Transmembrane helix</keyword>
<evidence type="ECO:0000256" key="14">
    <source>
        <dbReference type="SAM" id="Phobius"/>
    </source>
</evidence>
<dbReference type="Gene3D" id="3.40.190.10">
    <property type="entry name" value="Periplasmic binding protein-like II"/>
    <property type="match status" value="1"/>
</dbReference>
<evidence type="ECO:0000256" key="13">
    <source>
        <dbReference type="PIRSR" id="PIRSR601508-1"/>
    </source>
</evidence>
<evidence type="ECO:0000256" key="2">
    <source>
        <dbReference type="ARBA" id="ARBA00008685"/>
    </source>
</evidence>
<keyword evidence="11" id="KW-1071">Ligand-gated ion channel</keyword>
<name>A0A8T0E0S1_ARGBR</name>
<evidence type="ECO:0000256" key="9">
    <source>
        <dbReference type="ARBA" id="ARBA00023170"/>
    </source>
</evidence>
<feature type="transmembrane region" description="Helical" evidence="14">
    <location>
        <begin position="130"/>
        <end position="150"/>
    </location>
</feature>
<gene>
    <name evidence="16" type="ORF">HNY73_021964</name>
</gene>
<evidence type="ECO:0000256" key="12">
    <source>
        <dbReference type="ARBA" id="ARBA00023303"/>
    </source>
</evidence>
<comment type="subcellular location">
    <subcellularLocation>
        <location evidence="1">Cell membrane</location>
        <topology evidence="1">Multi-pass membrane protein</topology>
    </subcellularLocation>
</comment>
<dbReference type="InterPro" id="IPR052192">
    <property type="entry name" value="Insect_Ionotropic_Sensory_Rcpt"/>
</dbReference>
<organism evidence="16 17">
    <name type="scientific">Argiope bruennichi</name>
    <name type="common">Wasp spider</name>
    <name type="synonym">Aranea bruennichi</name>
    <dbReference type="NCBI Taxonomy" id="94029"/>
    <lineage>
        <taxon>Eukaryota</taxon>
        <taxon>Metazoa</taxon>
        <taxon>Ecdysozoa</taxon>
        <taxon>Arthropoda</taxon>
        <taxon>Chelicerata</taxon>
        <taxon>Arachnida</taxon>
        <taxon>Araneae</taxon>
        <taxon>Araneomorphae</taxon>
        <taxon>Entelegynae</taxon>
        <taxon>Araneoidea</taxon>
        <taxon>Araneidae</taxon>
        <taxon>Argiope</taxon>
    </lineage>
</organism>
<dbReference type="Gene3D" id="1.10.287.70">
    <property type="match status" value="1"/>
</dbReference>
<evidence type="ECO:0000256" key="11">
    <source>
        <dbReference type="ARBA" id="ARBA00023286"/>
    </source>
</evidence>
<feature type="binding site" evidence="13">
    <location>
        <position position="92"/>
    </location>
    <ligand>
        <name>L-glutamate</name>
        <dbReference type="ChEBI" id="CHEBI:29985"/>
    </ligand>
</feature>
<evidence type="ECO:0000256" key="6">
    <source>
        <dbReference type="ARBA" id="ARBA00022989"/>
    </source>
</evidence>
<evidence type="ECO:0000256" key="10">
    <source>
        <dbReference type="ARBA" id="ARBA00023180"/>
    </source>
</evidence>
<reference evidence="16" key="2">
    <citation type="submission" date="2020-06" db="EMBL/GenBank/DDBJ databases">
        <authorList>
            <person name="Sheffer M."/>
        </authorList>
    </citation>
    <scope>NUCLEOTIDE SEQUENCE</scope>
</reference>
<keyword evidence="5 14" id="KW-0812">Transmembrane</keyword>
<reference evidence="16" key="1">
    <citation type="journal article" date="2020" name="bioRxiv">
        <title>Chromosome-level reference genome of the European wasp spider Argiope bruennichi: a resource for studies on range expansion and evolutionary adaptation.</title>
        <authorList>
            <person name="Sheffer M.M."/>
            <person name="Hoppe A."/>
            <person name="Krehenwinkel H."/>
            <person name="Uhl G."/>
            <person name="Kuss A.W."/>
            <person name="Jensen L."/>
            <person name="Jensen C."/>
            <person name="Gillespie R.G."/>
            <person name="Hoff K.J."/>
            <person name="Prost S."/>
        </authorList>
    </citation>
    <scope>NUCLEOTIDE SEQUENCE</scope>
</reference>
<keyword evidence="8 14" id="KW-0472">Membrane</keyword>
<dbReference type="AlphaFoldDB" id="A0A8T0E0S1"/>
<keyword evidence="12" id="KW-0407">Ion channel</keyword>
<evidence type="ECO:0000256" key="8">
    <source>
        <dbReference type="ARBA" id="ARBA00023136"/>
    </source>
</evidence>
<keyword evidence="10" id="KW-0325">Glycoprotein</keyword>
<dbReference type="PANTHER" id="PTHR42643">
    <property type="entry name" value="IONOTROPIC RECEPTOR 20A-RELATED"/>
    <property type="match status" value="1"/>
</dbReference>
<dbReference type="EMBL" id="JABXBU010002231">
    <property type="protein sequence ID" value="KAF8763829.1"/>
    <property type="molecule type" value="Genomic_DNA"/>
</dbReference>
<dbReference type="InterPro" id="IPR001320">
    <property type="entry name" value="Iontro_rcpt_C"/>
</dbReference>
<feature type="domain" description="Ionotropic glutamate receptor L-glutamate and glycine-binding" evidence="15">
    <location>
        <begin position="15"/>
        <end position="76"/>
    </location>
</feature>
<dbReference type="PANTHER" id="PTHR42643:SF38">
    <property type="entry name" value="IONOTROPIC RECEPTOR 100A"/>
    <property type="match status" value="1"/>
</dbReference>
<evidence type="ECO:0000256" key="3">
    <source>
        <dbReference type="ARBA" id="ARBA00022448"/>
    </source>
</evidence>
<evidence type="ECO:0000256" key="7">
    <source>
        <dbReference type="ARBA" id="ARBA00023065"/>
    </source>
</evidence>
<dbReference type="SUPFAM" id="SSF53850">
    <property type="entry name" value="Periplasmic binding protein-like II"/>
    <property type="match status" value="1"/>
</dbReference>
<dbReference type="GO" id="GO:0015276">
    <property type="term" value="F:ligand-gated monoatomic ion channel activity"/>
    <property type="evidence" value="ECO:0007669"/>
    <property type="project" value="InterPro"/>
</dbReference>
<comment type="similarity">
    <text evidence="2">Belongs to the glutamate-gated ion channel (TC 1.A.10.1) family.</text>
</comment>
<evidence type="ECO:0000256" key="1">
    <source>
        <dbReference type="ARBA" id="ARBA00004651"/>
    </source>
</evidence>
<evidence type="ECO:0000256" key="5">
    <source>
        <dbReference type="ARBA" id="ARBA00022692"/>
    </source>
</evidence>
<dbReference type="Proteomes" id="UP000807504">
    <property type="component" value="Unassembled WGS sequence"/>
</dbReference>
<dbReference type="SMART" id="SM00918">
    <property type="entry name" value="Lig_chan-Glu_bd"/>
    <property type="match status" value="1"/>
</dbReference>
<dbReference type="OMA" id="KRYCENI"/>
<proteinExistence type="inferred from homology"/>
<dbReference type="GO" id="GO:0038023">
    <property type="term" value="F:signaling receptor activity"/>
    <property type="evidence" value="ECO:0007669"/>
    <property type="project" value="InterPro"/>
</dbReference>